<gene>
    <name evidence="2" type="ORF">FHR33_004885</name>
</gene>
<dbReference type="CDD" id="cd02966">
    <property type="entry name" value="TlpA_like_family"/>
    <property type="match status" value="1"/>
</dbReference>
<dbReference type="Pfam" id="PF00578">
    <property type="entry name" value="AhpC-TSA"/>
    <property type="match status" value="1"/>
</dbReference>
<evidence type="ECO:0000259" key="1">
    <source>
        <dbReference type="PROSITE" id="PS51352"/>
    </source>
</evidence>
<evidence type="ECO:0000313" key="3">
    <source>
        <dbReference type="Proteomes" id="UP000579945"/>
    </source>
</evidence>
<keyword evidence="2" id="KW-0413">Isomerase</keyword>
<evidence type="ECO:0000313" key="2">
    <source>
        <dbReference type="EMBL" id="MBB3729025.1"/>
    </source>
</evidence>
<dbReference type="GO" id="GO:0016853">
    <property type="term" value="F:isomerase activity"/>
    <property type="evidence" value="ECO:0007669"/>
    <property type="project" value="UniProtKB-KW"/>
</dbReference>
<dbReference type="InterPro" id="IPR050553">
    <property type="entry name" value="Thioredoxin_ResA/DsbE_sf"/>
</dbReference>
<dbReference type="SUPFAM" id="SSF52833">
    <property type="entry name" value="Thioredoxin-like"/>
    <property type="match status" value="1"/>
</dbReference>
<dbReference type="InterPro" id="IPR000866">
    <property type="entry name" value="AhpC/TSA"/>
</dbReference>
<organism evidence="2 3">
    <name type="scientific">Nonomuraea dietziae</name>
    <dbReference type="NCBI Taxonomy" id="65515"/>
    <lineage>
        <taxon>Bacteria</taxon>
        <taxon>Bacillati</taxon>
        <taxon>Actinomycetota</taxon>
        <taxon>Actinomycetes</taxon>
        <taxon>Streptosporangiales</taxon>
        <taxon>Streptosporangiaceae</taxon>
        <taxon>Nonomuraea</taxon>
    </lineage>
</organism>
<dbReference type="EMBL" id="JACIBV010000001">
    <property type="protein sequence ID" value="MBB3729025.1"/>
    <property type="molecule type" value="Genomic_DNA"/>
</dbReference>
<dbReference type="PANTHER" id="PTHR42852">
    <property type="entry name" value="THIOL:DISULFIDE INTERCHANGE PROTEIN DSBE"/>
    <property type="match status" value="1"/>
</dbReference>
<dbReference type="GO" id="GO:0016491">
    <property type="term" value="F:oxidoreductase activity"/>
    <property type="evidence" value="ECO:0007669"/>
    <property type="project" value="InterPro"/>
</dbReference>
<dbReference type="PROSITE" id="PS00194">
    <property type="entry name" value="THIOREDOXIN_1"/>
    <property type="match status" value="1"/>
</dbReference>
<dbReference type="InterPro" id="IPR013766">
    <property type="entry name" value="Thioredoxin_domain"/>
</dbReference>
<dbReference type="GO" id="GO:0016209">
    <property type="term" value="F:antioxidant activity"/>
    <property type="evidence" value="ECO:0007669"/>
    <property type="project" value="InterPro"/>
</dbReference>
<dbReference type="InterPro" id="IPR036249">
    <property type="entry name" value="Thioredoxin-like_sf"/>
</dbReference>
<dbReference type="AlphaFoldDB" id="A0A7W5VCN3"/>
<reference evidence="2 3" key="1">
    <citation type="submission" date="2020-08" db="EMBL/GenBank/DDBJ databases">
        <title>Sequencing the genomes of 1000 actinobacteria strains.</title>
        <authorList>
            <person name="Klenk H.-P."/>
        </authorList>
    </citation>
    <scope>NUCLEOTIDE SEQUENCE [LARGE SCALE GENOMIC DNA]</scope>
    <source>
        <strain evidence="2 3">DSM 44320</strain>
    </source>
</reference>
<sequence>MMELLAAAVVVVGLLSMANLLLMVGVIRRLRKMATQSEFGSPMMDGLLVGERMPEFAAMTTAGEPVTHELVSGPALIAFFSPGCPPCEELLPRFIARARTSSSQAFAVVVADPGEDVAEKVERLREVARVVVEAPTGDLQRAFKVQGYPTVYVIDADGTVVGTNLDAQVLVES</sequence>
<dbReference type="Proteomes" id="UP000579945">
    <property type="component" value="Unassembled WGS sequence"/>
</dbReference>
<dbReference type="InterPro" id="IPR017937">
    <property type="entry name" value="Thioredoxin_CS"/>
</dbReference>
<accession>A0A7W5VCN3</accession>
<name>A0A7W5VCN3_9ACTN</name>
<dbReference type="Gene3D" id="3.40.30.10">
    <property type="entry name" value="Glutaredoxin"/>
    <property type="match status" value="1"/>
</dbReference>
<dbReference type="PANTHER" id="PTHR42852:SF18">
    <property type="entry name" value="CHROMOSOME UNDETERMINED SCAFFOLD_47, WHOLE GENOME SHOTGUN SEQUENCE"/>
    <property type="match status" value="1"/>
</dbReference>
<keyword evidence="3" id="KW-1185">Reference proteome</keyword>
<feature type="domain" description="Thioredoxin" evidence="1">
    <location>
        <begin position="47"/>
        <end position="173"/>
    </location>
</feature>
<dbReference type="PROSITE" id="PS51352">
    <property type="entry name" value="THIOREDOXIN_2"/>
    <property type="match status" value="1"/>
</dbReference>
<comment type="caution">
    <text evidence="2">The sequence shown here is derived from an EMBL/GenBank/DDBJ whole genome shotgun (WGS) entry which is preliminary data.</text>
</comment>
<proteinExistence type="predicted"/>
<protein>
    <submittedName>
        <fullName evidence="2">Thiol-disulfide isomerase/thioredoxin</fullName>
    </submittedName>
</protein>